<gene>
    <name evidence="1" type="ORF">AtDm6_2698</name>
</gene>
<accession>A0A094YKR7</accession>
<dbReference type="Proteomes" id="UP000029448">
    <property type="component" value="Unassembled WGS sequence"/>
</dbReference>
<sequence length="118" mass="13242">MTCHEKNHAAGPEACQPNSVRAEMHAALQEVLAQERKLAAKRAMDFWRQKFSGEEWLEFQNLTSDEADAVIQAVVERLNGMIRSSRVSGVILMQEGGYSKIEILFRDYKTPSVSGVSE</sequence>
<name>A0A094YKR7_9PROT</name>
<dbReference type="AlphaFoldDB" id="A0A094YKR7"/>
<evidence type="ECO:0000313" key="2">
    <source>
        <dbReference type="Proteomes" id="UP000029448"/>
    </source>
</evidence>
<protein>
    <submittedName>
        <fullName evidence="1">Uncharacterized protein</fullName>
    </submittedName>
</protein>
<comment type="caution">
    <text evidence="1">The sequence shown here is derived from an EMBL/GenBank/DDBJ whole genome shotgun (WGS) entry which is preliminary data.</text>
</comment>
<reference evidence="1 2" key="1">
    <citation type="submission" date="2014-06" db="EMBL/GenBank/DDBJ databases">
        <title>Functional and comparative genomic analyses of the Drosophila gut microbiota identify candidate symbiosis factors.</title>
        <authorList>
            <person name="Newell P.D."/>
            <person name="Chaston J.M."/>
            <person name="Douglas A.E."/>
        </authorList>
    </citation>
    <scope>NUCLEOTIDE SEQUENCE [LARGE SCALE GENOMIC DNA]</scope>
    <source>
        <strain evidence="1 2">DmCS_006</strain>
    </source>
</reference>
<dbReference type="RefSeq" id="WP_035381465.1">
    <property type="nucleotide sequence ID" value="NZ_JAUYUW010000001.1"/>
</dbReference>
<dbReference type="GeneID" id="89479920"/>
<evidence type="ECO:0000313" key="1">
    <source>
        <dbReference type="EMBL" id="KGB21932.1"/>
    </source>
</evidence>
<organism evidence="1 2">
    <name type="scientific">Acetobacter tropicalis</name>
    <dbReference type="NCBI Taxonomy" id="104102"/>
    <lineage>
        <taxon>Bacteria</taxon>
        <taxon>Pseudomonadati</taxon>
        <taxon>Pseudomonadota</taxon>
        <taxon>Alphaproteobacteria</taxon>
        <taxon>Acetobacterales</taxon>
        <taxon>Acetobacteraceae</taxon>
        <taxon>Acetobacter</taxon>
    </lineage>
</organism>
<dbReference type="EMBL" id="JOKM01000093">
    <property type="protein sequence ID" value="KGB21932.1"/>
    <property type="molecule type" value="Genomic_DNA"/>
</dbReference>
<dbReference type="PATRIC" id="fig|104102.7.peg.2662"/>
<keyword evidence="2" id="KW-1185">Reference proteome</keyword>
<proteinExistence type="predicted"/>